<evidence type="ECO:0000313" key="2">
    <source>
        <dbReference type="Proteomes" id="UP000463857"/>
    </source>
</evidence>
<keyword evidence="2" id="KW-1185">Reference proteome</keyword>
<accession>A0A7L4YK84</accession>
<dbReference type="EMBL" id="CP047156">
    <property type="protein sequence ID" value="QHB99467.1"/>
    <property type="molecule type" value="Genomic_DNA"/>
</dbReference>
<protein>
    <submittedName>
        <fullName evidence="1">Uncharacterized protein</fullName>
    </submittedName>
</protein>
<sequence>MTAYRVRVPVQIEVTVLSHADDEQTAIEVAHDDVLDVLARLGPFVYGMPDGVQWDQAEAEPMP</sequence>
<dbReference type="KEGG" id="eke:EK0264_03665"/>
<name>A0A7L4YK84_9ACTN</name>
<gene>
    <name evidence="1" type="ORF">EK0264_03665</name>
</gene>
<dbReference type="RefSeq" id="WP_159543047.1">
    <property type="nucleotide sequence ID" value="NZ_CP047156.1"/>
</dbReference>
<organism evidence="1 2">
    <name type="scientific">Epidermidibacterium keratini</name>
    <dbReference type="NCBI Taxonomy" id="1891644"/>
    <lineage>
        <taxon>Bacteria</taxon>
        <taxon>Bacillati</taxon>
        <taxon>Actinomycetota</taxon>
        <taxon>Actinomycetes</taxon>
        <taxon>Sporichthyales</taxon>
        <taxon>Sporichthyaceae</taxon>
        <taxon>Epidermidibacterium</taxon>
    </lineage>
</organism>
<dbReference type="InParanoid" id="A0A7L4YK84"/>
<reference evidence="1 2" key="1">
    <citation type="journal article" date="2018" name="Int. J. Syst. Evol. Microbiol.">
        <title>Epidermidibacterium keratini gen. nov., sp. nov., a member of the family Sporichthyaceae, isolated from keratin epidermis.</title>
        <authorList>
            <person name="Lee D.G."/>
            <person name="Trujillo M.E."/>
            <person name="Kang S."/>
            <person name="Nam J.J."/>
            <person name="Kim Y.J."/>
        </authorList>
    </citation>
    <scope>NUCLEOTIDE SEQUENCE [LARGE SCALE GENOMIC DNA]</scope>
    <source>
        <strain evidence="1 2">EPI-7</strain>
    </source>
</reference>
<evidence type="ECO:0000313" key="1">
    <source>
        <dbReference type="EMBL" id="QHB99467.1"/>
    </source>
</evidence>
<dbReference type="AlphaFoldDB" id="A0A7L4YK84"/>
<dbReference type="Proteomes" id="UP000463857">
    <property type="component" value="Chromosome"/>
</dbReference>
<proteinExistence type="predicted"/>